<dbReference type="EMBL" id="DUGC01000122">
    <property type="protein sequence ID" value="HIH10537.1"/>
    <property type="molecule type" value="Genomic_DNA"/>
</dbReference>
<organism evidence="2 3">
    <name type="scientific">Candidatus Iainarchaeum sp</name>
    <dbReference type="NCBI Taxonomy" id="3101447"/>
    <lineage>
        <taxon>Archaea</taxon>
        <taxon>Candidatus Iainarchaeota</taxon>
        <taxon>Candidatus Iainarchaeia</taxon>
        <taxon>Candidatus Iainarchaeales</taxon>
        <taxon>Candidatus Iainarchaeaceae</taxon>
        <taxon>Candidatus Iainarchaeum</taxon>
    </lineage>
</organism>
<evidence type="ECO:0000313" key="2">
    <source>
        <dbReference type="EMBL" id="HIH10537.1"/>
    </source>
</evidence>
<protein>
    <submittedName>
        <fullName evidence="2">Uncharacterized protein</fullName>
    </submittedName>
</protein>
<comment type="caution">
    <text evidence="2">The sequence shown here is derived from an EMBL/GenBank/DDBJ whole genome shotgun (WGS) entry which is preliminary data.</text>
</comment>
<reference evidence="3" key="1">
    <citation type="journal article" date="2020" name="bioRxiv">
        <title>A rank-normalized archaeal taxonomy based on genome phylogeny resolves widespread incomplete and uneven classifications.</title>
        <authorList>
            <person name="Rinke C."/>
            <person name="Chuvochina M."/>
            <person name="Mussig A.J."/>
            <person name="Chaumeil P.-A."/>
            <person name="Waite D.W."/>
            <person name="Whitman W.B."/>
            <person name="Parks D.H."/>
            <person name="Hugenholtz P."/>
        </authorList>
    </citation>
    <scope>NUCLEOTIDE SEQUENCE [LARGE SCALE GENOMIC DNA]</scope>
</reference>
<name>A0A7J4J378_9ARCH</name>
<dbReference type="Proteomes" id="UP000565078">
    <property type="component" value="Unassembled WGS sequence"/>
</dbReference>
<gene>
    <name evidence="2" type="ORF">HA254_07785</name>
</gene>
<sequence length="168" mass="17292">MKRQIAIVLLLALIAISGCNTGQPEKVADEGAKSTAQEPVQPPSQGSSAGDPKATAAPSPEEIDADAALKNTALFETLSSAGILDAAIDVQNGKILIAFDLPGGMDTERAAYFAIGAAANISEGGEEISIEVFSGDNSTVYSVGSQDAKKFISGEMSEEEFGARVRKS</sequence>
<proteinExistence type="predicted"/>
<dbReference type="PROSITE" id="PS51257">
    <property type="entry name" value="PROKAR_LIPOPROTEIN"/>
    <property type="match status" value="1"/>
</dbReference>
<accession>A0A7J4J378</accession>
<feature type="region of interest" description="Disordered" evidence="1">
    <location>
        <begin position="25"/>
        <end position="63"/>
    </location>
</feature>
<evidence type="ECO:0000256" key="1">
    <source>
        <dbReference type="SAM" id="MobiDB-lite"/>
    </source>
</evidence>
<feature type="compositionally biased region" description="Polar residues" evidence="1">
    <location>
        <begin position="34"/>
        <end position="48"/>
    </location>
</feature>
<dbReference type="AlphaFoldDB" id="A0A7J4J378"/>
<evidence type="ECO:0000313" key="3">
    <source>
        <dbReference type="Proteomes" id="UP000565078"/>
    </source>
</evidence>